<reference evidence="2" key="1">
    <citation type="submission" date="2017-10" db="EMBL/GenBank/DDBJ databases">
        <title>Complete sequence of pD610-HI2.</title>
        <authorList>
            <person name="Jiang X."/>
            <person name="Feng J."/>
            <person name="Zeng L."/>
            <person name="Zhang D."/>
            <person name="Zhan Z."/>
            <person name="Zhao Y."/>
            <person name="Luo W."/>
            <person name="Zhou D."/>
        </authorList>
    </citation>
    <scope>NUCLEOTIDE SEQUENCE</scope>
    <source>
        <strain evidence="2">D610</strain>
        <plasmid evidence="2">pD610-HI2</plasmid>
    </source>
</reference>
<organism evidence="2">
    <name type="scientific">Klebsiella pneumoniae</name>
    <dbReference type="NCBI Taxonomy" id="573"/>
    <lineage>
        <taxon>Bacteria</taxon>
        <taxon>Pseudomonadati</taxon>
        <taxon>Pseudomonadota</taxon>
        <taxon>Gammaproteobacteria</taxon>
        <taxon>Enterobacterales</taxon>
        <taxon>Enterobacteriaceae</taxon>
        <taxon>Klebsiella/Raoultella group</taxon>
        <taxon>Klebsiella</taxon>
        <taxon>Klebsiella pneumoniae complex</taxon>
    </lineage>
</organism>
<dbReference type="RefSeq" id="WP_117440496.1">
    <property type="nucleotide sequence ID" value="NZ_JAUDJN010000052.1"/>
</dbReference>
<dbReference type="Pfam" id="PF13408">
    <property type="entry name" value="Zn_ribbon_recom"/>
    <property type="match status" value="1"/>
</dbReference>
<dbReference type="AlphaFoldDB" id="A0A2R4NFF7"/>
<dbReference type="InterPro" id="IPR038109">
    <property type="entry name" value="DNA_bind_recomb_sf"/>
</dbReference>
<dbReference type="InterPro" id="IPR036162">
    <property type="entry name" value="Resolvase-like_N_sf"/>
</dbReference>
<dbReference type="Pfam" id="PF14287">
    <property type="entry name" value="DUF4368"/>
    <property type="match status" value="1"/>
</dbReference>
<protein>
    <submittedName>
        <fullName evidence="2">Site-specific recombinase</fullName>
    </submittedName>
</protein>
<proteinExistence type="predicted"/>
<dbReference type="Gene3D" id="3.90.1750.20">
    <property type="entry name" value="Putative Large Serine Recombinase, Chain B, Domain 2"/>
    <property type="match status" value="1"/>
</dbReference>
<dbReference type="InterPro" id="IPR025378">
    <property type="entry name" value="DUF4368"/>
</dbReference>
<dbReference type="InterPro" id="IPR006119">
    <property type="entry name" value="Resolv_N"/>
</dbReference>
<evidence type="ECO:0000313" key="2">
    <source>
        <dbReference type="EMBL" id="AVX34882.1"/>
    </source>
</evidence>
<dbReference type="EMBL" id="MG288680">
    <property type="protein sequence ID" value="AVX34882.1"/>
    <property type="molecule type" value="Genomic_DNA"/>
</dbReference>
<keyword evidence="2" id="KW-0614">Plasmid</keyword>
<geneLocation type="plasmid" evidence="2">
    <name>pD610-HI2</name>
</geneLocation>
<dbReference type="Pfam" id="PF00239">
    <property type="entry name" value="Resolvase"/>
    <property type="match status" value="1"/>
</dbReference>
<dbReference type="Gene3D" id="3.40.50.1390">
    <property type="entry name" value="Resolvase, N-terminal catalytic domain"/>
    <property type="match status" value="1"/>
</dbReference>
<feature type="domain" description="Recombinase" evidence="1">
    <location>
        <begin position="165"/>
        <end position="308"/>
    </location>
</feature>
<dbReference type="PANTHER" id="PTHR30461">
    <property type="entry name" value="DNA-INVERTASE FROM LAMBDOID PROPHAGE"/>
    <property type="match status" value="1"/>
</dbReference>
<dbReference type="PANTHER" id="PTHR30461:SF23">
    <property type="entry name" value="DNA RECOMBINASE-RELATED"/>
    <property type="match status" value="1"/>
</dbReference>
<dbReference type="InterPro" id="IPR011109">
    <property type="entry name" value="DNA_bind_recombinase_dom"/>
</dbReference>
<dbReference type="Pfam" id="PF07508">
    <property type="entry name" value="Recombinase"/>
    <property type="match status" value="1"/>
</dbReference>
<evidence type="ECO:0000259" key="1">
    <source>
        <dbReference type="PROSITE" id="PS51737"/>
    </source>
</evidence>
<dbReference type="SMART" id="SM00857">
    <property type="entry name" value="Resolvase"/>
    <property type="match status" value="1"/>
</dbReference>
<dbReference type="SUPFAM" id="SSF53041">
    <property type="entry name" value="Resolvase-like"/>
    <property type="match status" value="1"/>
</dbReference>
<dbReference type="GO" id="GO:0000150">
    <property type="term" value="F:DNA strand exchange activity"/>
    <property type="evidence" value="ECO:0007669"/>
    <property type="project" value="InterPro"/>
</dbReference>
<dbReference type="GO" id="GO:0003677">
    <property type="term" value="F:DNA binding"/>
    <property type="evidence" value="ECO:0007669"/>
    <property type="project" value="InterPro"/>
</dbReference>
<accession>A0A2R4NFF7</accession>
<dbReference type="InterPro" id="IPR025827">
    <property type="entry name" value="Zn_ribbon_recom_dom"/>
</dbReference>
<dbReference type="InterPro" id="IPR050639">
    <property type="entry name" value="SSR_resolvase"/>
</dbReference>
<name>A0A2R4NFF7_KLEPN</name>
<sequence>MGQSNNEKITALYCRLSRDDEQLGESNSIKNQKSILSKYAKDNHFINTQFFVDDGYSGTSFTRPAFMKLMELAEQGIIETIIVKDHSRLGRNRLIVGQLLEEDFVRLNVRYIAIMDNIDTNEGLNDFLPIQDWFNEMHAKNTSQKVRAVMKNKGNSGIPLTTNPPFGYKKDENDKNKWIIDEPAAKIIKRVFALFIQGFSPSQIAKKFTEEGIMNPTEYHQSLGMKTQNPLSEVKHYWYPITVTKILDRQEYIGDTINFRYTTRSFKDKTKIKLPKDQWKIFKNTHEAIIDEETWNTAQRLRDNKQRPTRTGKISIFSGHLFCRDCGAKLYYCTANNFTPDKDFYRCSNYKNNSTKSCTSHNIKDYILKELVLDNIKQVISYISSYEDLFIKEKLENSLEEQRKKDILNKKLLSQYEKRVKDIDNLIQHIYEDNISGKITDDRFATLSLNYEREQKDLKEKISHLANTIDKTKQQELDLTTFIDKVKKYTEIKELTPEIINELIDKIYVYQQTKLNGKKYQQIDIYYTGVGIIAIPLTEYELENAFQQSVKNTKTA</sequence>
<dbReference type="PROSITE" id="PS51737">
    <property type="entry name" value="RECOMBINASE_DNA_BIND"/>
    <property type="match status" value="1"/>
</dbReference>